<dbReference type="Pfam" id="PF13304">
    <property type="entry name" value="AAA_21"/>
    <property type="match status" value="1"/>
</dbReference>
<dbReference type="PANTHER" id="PTHR32182:SF22">
    <property type="entry name" value="ATP-DEPENDENT ENDONUCLEASE, OLD FAMILY-RELATED"/>
    <property type="match status" value="1"/>
</dbReference>
<dbReference type="GO" id="GO:0000731">
    <property type="term" value="P:DNA synthesis involved in DNA repair"/>
    <property type="evidence" value="ECO:0007669"/>
    <property type="project" value="TreeGrafter"/>
</dbReference>
<dbReference type="PIRSF" id="PIRSF029347">
    <property type="entry name" value="RecF"/>
    <property type="match status" value="1"/>
</dbReference>
<dbReference type="SMART" id="SM00382">
    <property type="entry name" value="AAA"/>
    <property type="match status" value="1"/>
</dbReference>
<protein>
    <submittedName>
        <fullName evidence="2">AAA family ATPase</fullName>
    </submittedName>
</protein>
<name>A0A6B0YPT1_9CHLR</name>
<dbReference type="GO" id="GO:0016887">
    <property type="term" value="F:ATP hydrolysis activity"/>
    <property type="evidence" value="ECO:0007669"/>
    <property type="project" value="InterPro"/>
</dbReference>
<evidence type="ECO:0000313" key="2">
    <source>
        <dbReference type="EMBL" id="MXY92923.1"/>
    </source>
</evidence>
<dbReference type="InterPro" id="IPR027417">
    <property type="entry name" value="P-loop_NTPase"/>
</dbReference>
<accession>A0A6B0YPT1</accession>
<sequence>MRTRLDAITIKGFKTIRELNDFRPGSLTVLIGPNGAGKSNFLSFFHMLYPVSYGAVSLQSYVGSHGGASKLLHDGPAITPEIDARLRLHFDGGETDYHFRLAYAADDTLIYADERYRLINGDQTEEASWQIAGAGHRSSMLGDYATYNDTTAAIGGALRSMFTFHFHDTSRTSQLRRKAEVTNAREFRYDGSNLAPFLFRLQRKEGRSYQRIVETLRLILPFFFDFYLEPDSGHLLLAWRETDSDQIFTASQAADGMLRTIALVTLLLQPDETLPDLLILDEPELGLHPYAINIIGGLIRAVSEKTQVIVATQSTAFVDCFEPEEIVVVEREDRASTFRRLDNTEDLQEWIEEYSLSELWEKNVFGGRP</sequence>
<dbReference type="PANTHER" id="PTHR32182">
    <property type="entry name" value="DNA REPLICATION AND REPAIR PROTEIN RECF"/>
    <property type="match status" value="1"/>
</dbReference>
<reference evidence="2" key="1">
    <citation type="submission" date="2019-09" db="EMBL/GenBank/DDBJ databases">
        <title>Characterisation of the sponge microbiome using genome-centric metagenomics.</title>
        <authorList>
            <person name="Engelberts J.P."/>
            <person name="Robbins S.J."/>
            <person name="De Goeij J.M."/>
            <person name="Aranda M."/>
            <person name="Bell S.C."/>
            <person name="Webster N.S."/>
        </authorList>
    </citation>
    <scope>NUCLEOTIDE SEQUENCE</scope>
    <source>
        <strain evidence="2">SB0664_bin_27</strain>
    </source>
</reference>
<dbReference type="EMBL" id="VXRG01000050">
    <property type="protein sequence ID" value="MXY92923.1"/>
    <property type="molecule type" value="Genomic_DNA"/>
</dbReference>
<organism evidence="2">
    <name type="scientific">Caldilineaceae bacterium SB0664_bin_27</name>
    <dbReference type="NCBI Taxonomy" id="2605260"/>
    <lineage>
        <taxon>Bacteria</taxon>
        <taxon>Bacillati</taxon>
        <taxon>Chloroflexota</taxon>
        <taxon>Caldilineae</taxon>
        <taxon>Caldilineales</taxon>
        <taxon>Caldilineaceae</taxon>
    </lineage>
</organism>
<proteinExistence type="predicted"/>
<dbReference type="InterPro" id="IPR003959">
    <property type="entry name" value="ATPase_AAA_core"/>
</dbReference>
<evidence type="ECO:0000259" key="1">
    <source>
        <dbReference type="SMART" id="SM00382"/>
    </source>
</evidence>
<dbReference type="GO" id="GO:0005524">
    <property type="term" value="F:ATP binding"/>
    <property type="evidence" value="ECO:0007669"/>
    <property type="project" value="InterPro"/>
</dbReference>
<dbReference type="InterPro" id="IPR014555">
    <property type="entry name" value="RecF-like"/>
</dbReference>
<dbReference type="Gene3D" id="3.40.50.300">
    <property type="entry name" value="P-loop containing nucleotide triphosphate hydrolases"/>
    <property type="match status" value="1"/>
</dbReference>
<feature type="domain" description="AAA+ ATPase" evidence="1">
    <location>
        <begin position="24"/>
        <end position="342"/>
    </location>
</feature>
<dbReference type="InterPro" id="IPR003593">
    <property type="entry name" value="AAA+_ATPase"/>
</dbReference>
<dbReference type="SUPFAM" id="SSF52540">
    <property type="entry name" value="P-loop containing nucleoside triphosphate hydrolases"/>
    <property type="match status" value="1"/>
</dbReference>
<dbReference type="AlphaFoldDB" id="A0A6B0YPT1"/>
<gene>
    <name evidence="2" type="ORF">F4Y42_05675</name>
</gene>
<dbReference type="CDD" id="cd00267">
    <property type="entry name" value="ABC_ATPase"/>
    <property type="match status" value="1"/>
</dbReference>
<dbReference type="GO" id="GO:0006302">
    <property type="term" value="P:double-strand break repair"/>
    <property type="evidence" value="ECO:0007669"/>
    <property type="project" value="TreeGrafter"/>
</dbReference>
<comment type="caution">
    <text evidence="2">The sequence shown here is derived from an EMBL/GenBank/DDBJ whole genome shotgun (WGS) entry which is preliminary data.</text>
</comment>